<evidence type="ECO:0000313" key="5">
    <source>
        <dbReference type="EMBL" id="KAJ4425595.1"/>
    </source>
</evidence>
<evidence type="ECO:0000256" key="1">
    <source>
        <dbReference type="ARBA" id="ARBA00004123"/>
    </source>
</evidence>
<evidence type="ECO:0000259" key="3">
    <source>
        <dbReference type="Pfam" id="PF03184"/>
    </source>
</evidence>
<accession>A0ABQ8RVM0</accession>
<dbReference type="InterPro" id="IPR004875">
    <property type="entry name" value="DDE_SF_endonuclease_dom"/>
</dbReference>
<comment type="subcellular location">
    <subcellularLocation>
        <location evidence="1">Nucleus</location>
    </subcellularLocation>
</comment>
<dbReference type="Pfam" id="PF05225">
    <property type="entry name" value="HTH_psq"/>
    <property type="match status" value="1"/>
</dbReference>
<feature type="domain" description="HTH psq-type" evidence="4">
    <location>
        <begin position="9"/>
        <end position="40"/>
    </location>
</feature>
<dbReference type="Gene3D" id="1.10.10.60">
    <property type="entry name" value="Homeodomain-like"/>
    <property type="match status" value="1"/>
</dbReference>
<protein>
    <recommendedName>
        <fullName evidence="7">DDE-1 domain-containing protein</fullName>
    </recommendedName>
</protein>
<dbReference type="Proteomes" id="UP001148838">
    <property type="component" value="Unassembled WGS sequence"/>
</dbReference>
<keyword evidence="6" id="KW-1185">Reference proteome</keyword>
<evidence type="ECO:0000256" key="2">
    <source>
        <dbReference type="SAM" id="MobiDB-lite"/>
    </source>
</evidence>
<comment type="caution">
    <text evidence="5">The sequence shown here is derived from an EMBL/GenBank/DDBJ whole genome shotgun (WGS) entry which is preliminary data.</text>
</comment>
<gene>
    <name evidence="5" type="ORF">ANN_27791</name>
</gene>
<reference evidence="5 6" key="1">
    <citation type="journal article" date="2022" name="Allergy">
        <title>Genome assembly and annotation of Periplaneta americana reveal a comprehensive cockroach allergen profile.</title>
        <authorList>
            <person name="Wang L."/>
            <person name="Xiong Q."/>
            <person name="Saelim N."/>
            <person name="Wang L."/>
            <person name="Nong W."/>
            <person name="Wan A.T."/>
            <person name="Shi M."/>
            <person name="Liu X."/>
            <person name="Cao Q."/>
            <person name="Hui J.H.L."/>
            <person name="Sookrung N."/>
            <person name="Leung T.F."/>
            <person name="Tungtrongchitr A."/>
            <person name="Tsui S.K.W."/>
        </authorList>
    </citation>
    <scope>NUCLEOTIDE SEQUENCE [LARGE SCALE GENOMIC DNA]</scope>
    <source>
        <strain evidence="5">PWHHKU_190912</strain>
    </source>
</reference>
<dbReference type="InterPro" id="IPR007889">
    <property type="entry name" value="HTH_Psq"/>
</dbReference>
<proteinExistence type="predicted"/>
<dbReference type="Pfam" id="PF03184">
    <property type="entry name" value="DDE_1"/>
    <property type="match status" value="1"/>
</dbReference>
<dbReference type="EMBL" id="JAJSOF020000042">
    <property type="protein sequence ID" value="KAJ4425595.1"/>
    <property type="molecule type" value="Genomic_DNA"/>
</dbReference>
<feature type="domain" description="DDE-1" evidence="3">
    <location>
        <begin position="155"/>
        <end position="276"/>
    </location>
</feature>
<evidence type="ECO:0000259" key="4">
    <source>
        <dbReference type="Pfam" id="PF05225"/>
    </source>
</evidence>
<dbReference type="PANTHER" id="PTHR19303">
    <property type="entry name" value="TRANSPOSON"/>
    <property type="match status" value="1"/>
</dbReference>
<organism evidence="5 6">
    <name type="scientific">Periplaneta americana</name>
    <name type="common">American cockroach</name>
    <name type="synonym">Blatta americana</name>
    <dbReference type="NCBI Taxonomy" id="6978"/>
    <lineage>
        <taxon>Eukaryota</taxon>
        <taxon>Metazoa</taxon>
        <taxon>Ecdysozoa</taxon>
        <taxon>Arthropoda</taxon>
        <taxon>Hexapoda</taxon>
        <taxon>Insecta</taxon>
        <taxon>Pterygota</taxon>
        <taxon>Neoptera</taxon>
        <taxon>Polyneoptera</taxon>
        <taxon>Dictyoptera</taxon>
        <taxon>Blattodea</taxon>
        <taxon>Blattoidea</taxon>
        <taxon>Blattidae</taxon>
        <taxon>Blattinae</taxon>
        <taxon>Periplaneta</taxon>
    </lineage>
</organism>
<feature type="compositionally biased region" description="Polar residues" evidence="2">
    <location>
        <begin position="350"/>
        <end position="363"/>
    </location>
</feature>
<dbReference type="SUPFAM" id="SSF46689">
    <property type="entry name" value="Homeodomain-like"/>
    <property type="match status" value="1"/>
</dbReference>
<evidence type="ECO:0008006" key="7">
    <source>
        <dbReference type="Google" id="ProtNLM"/>
    </source>
</evidence>
<evidence type="ECO:0000313" key="6">
    <source>
        <dbReference type="Proteomes" id="UP001148838"/>
    </source>
</evidence>
<name>A0ABQ8RVM0_PERAM</name>
<feature type="region of interest" description="Disordered" evidence="2">
    <location>
        <begin position="336"/>
        <end position="428"/>
    </location>
</feature>
<dbReference type="InterPro" id="IPR009057">
    <property type="entry name" value="Homeodomain-like_sf"/>
</dbReference>
<feature type="compositionally biased region" description="Basic residues" evidence="2">
    <location>
        <begin position="415"/>
        <end position="428"/>
    </location>
</feature>
<dbReference type="PANTHER" id="PTHR19303:SF74">
    <property type="entry name" value="POGO TRANSPOSABLE ELEMENT WITH KRAB DOMAIN"/>
    <property type="match status" value="1"/>
</dbReference>
<sequence length="428" mass="48229">MAKRKEWDKEAMKKAIRAVRVKTMGYKSASKAFSVPRITLKGEGHIVEELVDKEIDRKPVLPQPLEDELVAYCIQMERSCYGLTVKYLRRMVYQLAIHNNVRHPFSDDQKAADRISIVHHQTQRIVALKGRREVHKSAERGSLVTVVMCMSVAGQYVPPMPIFPRKWMKAELLVGAPPGSIGAVNDSGWITSELFEQWFHHFVLNVKPLKEDPVVLMLDRHCSHVRNINLIDCARRHGVSVVCLPAHSTAKMQPLVIAFMFPFKTFYAQAIENWLSSNPGCIVINLQIARLFAEGYVRAATMETAVNGFCKTGILPYNPDIFREVDYVVHTQQEAQPGEVGVIEDPPERPSTSEQASRISPQQIRAVAVIQPSASKRRGSALLVSSSPHKNKMLEASVQRKAASRKRNVTPPSLPKKKNKDKYKQKSP</sequence>
<dbReference type="InterPro" id="IPR050863">
    <property type="entry name" value="CenT-Element_Derived"/>
</dbReference>